<name>A0AA39IPT9_9BILA</name>
<dbReference type="AlphaFoldDB" id="A0AA39IPT9"/>
<evidence type="ECO:0000256" key="1">
    <source>
        <dbReference type="SAM" id="Phobius"/>
    </source>
</evidence>
<accession>A0AA39IPT9</accession>
<evidence type="ECO:0000313" key="3">
    <source>
        <dbReference type="Proteomes" id="UP001175271"/>
    </source>
</evidence>
<comment type="caution">
    <text evidence="2">The sequence shown here is derived from an EMBL/GenBank/DDBJ whole genome shotgun (WGS) entry which is preliminary data.</text>
</comment>
<feature type="transmembrane region" description="Helical" evidence="1">
    <location>
        <begin position="39"/>
        <end position="59"/>
    </location>
</feature>
<proteinExistence type="predicted"/>
<protein>
    <submittedName>
        <fullName evidence="2">Uncharacterized protein</fullName>
    </submittedName>
</protein>
<dbReference type="PANTHER" id="PTHR34851:SF5">
    <property type="entry name" value="MARVEL DOMAIN-CONTAINING PROTEIN"/>
    <property type="match status" value="1"/>
</dbReference>
<dbReference type="PANTHER" id="PTHR34851">
    <property type="entry name" value="PROTEIN CBG05235-RELATED"/>
    <property type="match status" value="1"/>
</dbReference>
<feature type="transmembrane region" description="Helical" evidence="1">
    <location>
        <begin position="71"/>
        <end position="94"/>
    </location>
</feature>
<keyword evidence="3" id="KW-1185">Reference proteome</keyword>
<keyword evidence="1" id="KW-1133">Transmembrane helix</keyword>
<dbReference type="Proteomes" id="UP001175271">
    <property type="component" value="Unassembled WGS sequence"/>
</dbReference>
<organism evidence="2 3">
    <name type="scientific">Steinernema hermaphroditum</name>
    <dbReference type="NCBI Taxonomy" id="289476"/>
    <lineage>
        <taxon>Eukaryota</taxon>
        <taxon>Metazoa</taxon>
        <taxon>Ecdysozoa</taxon>
        <taxon>Nematoda</taxon>
        <taxon>Chromadorea</taxon>
        <taxon>Rhabditida</taxon>
        <taxon>Tylenchina</taxon>
        <taxon>Panagrolaimomorpha</taxon>
        <taxon>Strongyloidoidea</taxon>
        <taxon>Steinernematidae</taxon>
        <taxon>Steinernema</taxon>
    </lineage>
</organism>
<feature type="transmembrane region" description="Helical" evidence="1">
    <location>
        <begin position="101"/>
        <end position="129"/>
    </location>
</feature>
<dbReference type="EMBL" id="JAUCMV010000001">
    <property type="protein sequence ID" value="KAK0427526.1"/>
    <property type="molecule type" value="Genomic_DNA"/>
</dbReference>
<feature type="transmembrane region" description="Helical" evidence="1">
    <location>
        <begin position="153"/>
        <end position="173"/>
    </location>
</feature>
<sequence length="188" mass="22182">MVEDMVHLEIPIPRPTRRRSRRKYKRIRCLCGRIKVKTATIYVAVLILLITVCDFIHTVRVDIQEYNVKGFWTSFSILLDITWFISSLCAIEAVASEDPDFLFPFLIMNIIISIIMPIVFAASFSMLLFPDSWLSIVFFDREDARPAAMDACFYRTIFSFFLIPVTIGFSYFIRQSYKNFKQFRRRRS</sequence>
<keyword evidence="1" id="KW-0812">Transmembrane</keyword>
<keyword evidence="1" id="KW-0472">Membrane</keyword>
<reference evidence="2" key="1">
    <citation type="submission" date="2023-06" db="EMBL/GenBank/DDBJ databases">
        <title>Genomic analysis of the entomopathogenic nematode Steinernema hermaphroditum.</title>
        <authorList>
            <person name="Schwarz E.M."/>
            <person name="Heppert J.K."/>
            <person name="Baniya A."/>
            <person name="Schwartz H.T."/>
            <person name="Tan C.-H."/>
            <person name="Antoshechkin I."/>
            <person name="Sternberg P.W."/>
            <person name="Goodrich-Blair H."/>
            <person name="Dillman A.R."/>
        </authorList>
    </citation>
    <scope>NUCLEOTIDE SEQUENCE</scope>
    <source>
        <strain evidence="2">PS9179</strain>
        <tissue evidence="2">Whole animal</tissue>
    </source>
</reference>
<gene>
    <name evidence="2" type="ORF">QR680_010277</name>
</gene>
<evidence type="ECO:0000313" key="2">
    <source>
        <dbReference type="EMBL" id="KAK0427526.1"/>
    </source>
</evidence>